<dbReference type="EMBL" id="LIDN01000045">
    <property type="protein sequence ID" value="KRP34085.1"/>
    <property type="molecule type" value="Genomic_DNA"/>
</dbReference>
<dbReference type="NCBIfam" id="TIGR00237">
    <property type="entry name" value="xseA"/>
    <property type="match status" value="1"/>
</dbReference>
<comment type="subunit">
    <text evidence="5">Heterooligomer composed of large and small subunits.</text>
</comment>
<reference evidence="9 10" key="1">
    <citation type="submission" date="2015-10" db="EMBL/GenBank/DDBJ databases">
        <title>Metagenome-Assembled Genomes uncover a global brackish microbiome.</title>
        <authorList>
            <person name="Hugerth L.W."/>
            <person name="Larsson J."/>
            <person name="Alneberg J."/>
            <person name="Lindh M.V."/>
            <person name="Legrand C."/>
            <person name="Pinhassi J."/>
            <person name="Andersson A.F."/>
        </authorList>
    </citation>
    <scope>NUCLEOTIDE SEQUENCE [LARGE SCALE GENOMIC DNA]</scope>
    <source>
        <strain evidence="9">BACL9 MAG-120924-bin69</strain>
    </source>
</reference>
<feature type="domain" description="Exonuclease VII large subunit C-terminal" evidence="7">
    <location>
        <begin position="123"/>
        <end position="415"/>
    </location>
</feature>
<comment type="catalytic activity">
    <reaction evidence="5 6">
        <text>Exonucleolytic cleavage in either 5'- to 3'- or 3'- to 5'-direction to yield nucleoside 5'-phosphates.</text>
        <dbReference type="EC" id="3.1.11.6"/>
    </reaction>
</comment>
<dbReference type="GO" id="GO:0005737">
    <property type="term" value="C:cytoplasm"/>
    <property type="evidence" value="ECO:0007669"/>
    <property type="project" value="UniProtKB-SubCell"/>
</dbReference>
<comment type="similarity">
    <text evidence="5 6">Belongs to the XseA family.</text>
</comment>
<name>A0A0R2XD59_9BACT</name>
<dbReference type="CDD" id="cd04489">
    <property type="entry name" value="ExoVII_LU_OBF"/>
    <property type="match status" value="1"/>
</dbReference>
<dbReference type="GO" id="GO:0003676">
    <property type="term" value="F:nucleic acid binding"/>
    <property type="evidence" value="ECO:0007669"/>
    <property type="project" value="InterPro"/>
</dbReference>
<accession>A0A0R2XD59</accession>
<dbReference type="InterPro" id="IPR020579">
    <property type="entry name" value="Exonuc_VII_lsu_C"/>
</dbReference>
<evidence type="ECO:0000256" key="6">
    <source>
        <dbReference type="RuleBase" id="RU004355"/>
    </source>
</evidence>
<keyword evidence="2 5" id="KW-0540">Nuclease</keyword>
<gene>
    <name evidence="5" type="primary">xseA</name>
    <name evidence="9" type="ORF">ABS33_02165</name>
</gene>
<keyword evidence="3 5" id="KW-0378">Hydrolase</keyword>
<keyword evidence="1 5" id="KW-0963">Cytoplasm</keyword>
<dbReference type="Proteomes" id="UP000051220">
    <property type="component" value="Unassembled WGS sequence"/>
</dbReference>
<dbReference type="Pfam" id="PF02601">
    <property type="entry name" value="Exonuc_VII_L"/>
    <property type="match status" value="1"/>
</dbReference>
<comment type="caution">
    <text evidence="9">The sequence shown here is derived from an EMBL/GenBank/DDBJ whole genome shotgun (WGS) entry which is preliminary data.</text>
</comment>
<dbReference type="EC" id="3.1.11.6" evidence="5"/>
<dbReference type="InterPro" id="IPR025824">
    <property type="entry name" value="OB-fold_nuc-bd_dom"/>
</dbReference>
<evidence type="ECO:0000256" key="4">
    <source>
        <dbReference type="ARBA" id="ARBA00022839"/>
    </source>
</evidence>
<dbReference type="HAMAP" id="MF_00378">
    <property type="entry name" value="Exonuc_7_L"/>
    <property type="match status" value="1"/>
</dbReference>
<dbReference type="GO" id="GO:0009318">
    <property type="term" value="C:exodeoxyribonuclease VII complex"/>
    <property type="evidence" value="ECO:0007669"/>
    <property type="project" value="UniProtKB-UniRule"/>
</dbReference>
<dbReference type="GO" id="GO:0006308">
    <property type="term" value="P:DNA catabolic process"/>
    <property type="evidence" value="ECO:0007669"/>
    <property type="project" value="UniProtKB-UniRule"/>
</dbReference>
<comment type="function">
    <text evidence="5">Bidirectionally degrades single-stranded DNA into large acid-insoluble oligonucleotides, which are then degraded further into small acid-soluble oligonucleotides.</text>
</comment>
<dbReference type="GO" id="GO:0008855">
    <property type="term" value="F:exodeoxyribonuclease VII activity"/>
    <property type="evidence" value="ECO:0007669"/>
    <property type="project" value="UniProtKB-UniRule"/>
</dbReference>
<dbReference type="AlphaFoldDB" id="A0A0R2XD59"/>
<evidence type="ECO:0000313" key="10">
    <source>
        <dbReference type="Proteomes" id="UP000051220"/>
    </source>
</evidence>
<evidence type="ECO:0000256" key="3">
    <source>
        <dbReference type="ARBA" id="ARBA00022801"/>
    </source>
</evidence>
<evidence type="ECO:0000256" key="2">
    <source>
        <dbReference type="ARBA" id="ARBA00022722"/>
    </source>
</evidence>
<keyword evidence="4 5" id="KW-0269">Exonuclease</keyword>
<dbReference type="Pfam" id="PF13742">
    <property type="entry name" value="tRNA_anti_2"/>
    <property type="match status" value="1"/>
</dbReference>
<protein>
    <recommendedName>
        <fullName evidence="5">Exodeoxyribonuclease 7 large subunit</fullName>
        <ecNumber evidence="5">3.1.11.6</ecNumber>
    </recommendedName>
    <alternativeName>
        <fullName evidence="5">Exodeoxyribonuclease VII large subunit</fullName>
        <shortName evidence="5">Exonuclease VII large subunit</shortName>
    </alternativeName>
</protein>
<dbReference type="PANTHER" id="PTHR30008">
    <property type="entry name" value="EXODEOXYRIBONUCLEASE 7 LARGE SUBUNIT"/>
    <property type="match status" value="1"/>
</dbReference>
<organism evidence="9 10">
    <name type="scientific">Verrucomicrobia subdivision 6 bacterium BACL9 MAG-120924-bin69</name>
    <dbReference type="NCBI Taxonomy" id="1655635"/>
    <lineage>
        <taxon>Bacteria</taxon>
        <taxon>Pseudomonadati</taxon>
        <taxon>Verrucomicrobiota</taxon>
        <taxon>Verrucomicrobiia</taxon>
        <taxon>Verrucomicrobiales</taxon>
        <taxon>Verrucomicrobia subdivision 6</taxon>
    </lineage>
</organism>
<dbReference type="InterPro" id="IPR003753">
    <property type="entry name" value="Exonuc_VII_L"/>
</dbReference>
<evidence type="ECO:0000256" key="1">
    <source>
        <dbReference type="ARBA" id="ARBA00022490"/>
    </source>
</evidence>
<dbReference type="PANTHER" id="PTHR30008:SF0">
    <property type="entry name" value="EXODEOXYRIBONUCLEASE 7 LARGE SUBUNIT"/>
    <property type="match status" value="1"/>
</dbReference>
<evidence type="ECO:0000313" key="9">
    <source>
        <dbReference type="EMBL" id="KRP34085.1"/>
    </source>
</evidence>
<proteinExistence type="inferred from homology"/>
<comment type="subcellular location">
    <subcellularLocation>
        <location evidence="5 6">Cytoplasm</location>
    </subcellularLocation>
</comment>
<sequence length="422" mass="47075">MNRVEPLSVSALTAQIKEILEDQVGEVSVQGEISNLRLQSSGHYYFTLKDEGSQIPCALFKGSALRSSVPPQDGAKVVAEGEVSVYAPRGAYQLIVRNLEPAGKGDLHQRFEELKRKLEAEGLFSAERKREIPDFVERVVLVTSPTGAAVRDAIHVLQRRCPRIQITVFGVKVQGEGAAEEVAEAIEEVGRRHIADVVLVVRGGGSLEDLWAFNEEVVARAVVASPIPVISGVGHETDFTICDFVADVRAPTPSAAAEMVSRPDEDWREEVRGWAERFHEAAVDFLEEKKRRVGDLAGSYVFREPSKMVEMSSQRVDELVVQLMRGLESGWRYRKQYAEGLLGRWSALRPEQRLREFSLRVQAALGRLRAMGPEETLRRGYALVQSPEGKLIRKVEPARRQGDLVVRFADGKVEVQVKRKKD</sequence>
<evidence type="ECO:0000259" key="7">
    <source>
        <dbReference type="Pfam" id="PF02601"/>
    </source>
</evidence>
<evidence type="ECO:0000259" key="8">
    <source>
        <dbReference type="Pfam" id="PF13742"/>
    </source>
</evidence>
<feature type="domain" description="OB-fold nucleic acid binding" evidence="8">
    <location>
        <begin position="7"/>
        <end position="99"/>
    </location>
</feature>
<evidence type="ECO:0000256" key="5">
    <source>
        <dbReference type="HAMAP-Rule" id="MF_00378"/>
    </source>
</evidence>